<evidence type="ECO:0000313" key="3">
    <source>
        <dbReference type="Proteomes" id="UP000235371"/>
    </source>
</evidence>
<proteinExistence type="predicted"/>
<evidence type="ECO:0000256" key="1">
    <source>
        <dbReference type="SAM" id="MobiDB-lite"/>
    </source>
</evidence>
<name>A0A2J6TA34_9HELO</name>
<dbReference type="RefSeq" id="XP_024736790.1">
    <property type="nucleotide sequence ID" value="XM_024883104.1"/>
</dbReference>
<protein>
    <submittedName>
        <fullName evidence="2">Uncharacterized protein</fullName>
    </submittedName>
</protein>
<reference evidence="2 3" key="1">
    <citation type="submission" date="2016-04" db="EMBL/GenBank/DDBJ databases">
        <title>A degradative enzymes factory behind the ericoid mycorrhizal symbiosis.</title>
        <authorList>
            <consortium name="DOE Joint Genome Institute"/>
            <person name="Martino E."/>
            <person name="Morin E."/>
            <person name="Grelet G."/>
            <person name="Kuo A."/>
            <person name="Kohler A."/>
            <person name="Daghino S."/>
            <person name="Barry K."/>
            <person name="Choi C."/>
            <person name="Cichocki N."/>
            <person name="Clum A."/>
            <person name="Copeland A."/>
            <person name="Hainaut M."/>
            <person name="Haridas S."/>
            <person name="Labutti K."/>
            <person name="Lindquist E."/>
            <person name="Lipzen A."/>
            <person name="Khouja H.-R."/>
            <person name="Murat C."/>
            <person name="Ohm R."/>
            <person name="Olson A."/>
            <person name="Spatafora J."/>
            <person name="Veneault-Fourrey C."/>
            <person name="Henrissat B."/>
            <person name="Grigoriev I."/>
            <person name="Martin F."/>
            <person name="Perotto S."/>
        </authorList>
    </citation>
    <scope>NUCLEOTIDE SEQUENCE [LARGE SCALE GENOMIC DNA]</scope>
    <source>
        <strain evidence="2 3">E</strain>
    </source>
</reference>
<dbReference type="GeneID" id="36591181"/>
<gene>
    <name evidence="2" type="ORF">K444DRAFT_629749</name>
</gene>
<dbReference type="EMBL" id="KZ613803">
    <property type="protein sequence ID" value="PMD59886.1"/>
    <property type="molecule type" value="Genomic_DNA"/>
</dbReference>
<organism evidence="2 3">
    <name type="scientific">Hyaloscypha bicolor E</name>
    <dbReference type="NCBI Taxonomy" id="1095630"/>
    <lineage>
        <taxon>Eukaryota</taxon>
        <taxon>Fungi</taxon>
        <taxon>Dikarya</taxon>
        <taxon>Ascomycota</taxon>
        <taxon>Pezizomycotina</taxon>
        <taxon>Leotiomycetes</taxon>
        <taxon>Helotiales</taxon>
        <taxon>Hyaloscyphaceae</taxon>
        <taxon>Hyaloscypha</taxon>
        <taxon>Hyaloscypha bicolor</taxon>
    </lineage>
</organism>
<dbReference type="AlphaFoldDB" id="A0A2J6TA34"/>
<evidence type="ECO:0000313" key="2">
    <source>
        <dbReference type="EMBL" id="PMD59886.1"/>
    </source>
</evidence>
<keyword evidence="3" id="KW-1185">Reference proteome</keyword>
<accession>A0A2J6TA34</accession>
<feature type="region of interest" description="Disordered" evidence="1">
    <location>
        <begin position="156"/>
        <end position="187"/>
    </location>
</feature>
<dbReference type="OrthoDB" id="3548561at2759"/>
<dbReference type="InParanoid" id="A0A2J6TA34"/>
<sequence>MAGYFCPSTTELDPAVFSDVCVAHNNEDTQANWNMTQAAFKTCCSPNNYAFTDDFCYFYCNITAPLDTVMFGNCLADAVPANWDWSQFDWDCYPLAWETASDTRPGDIATTWTYPDNTWTDTITLSNGVITTATITDNYWGTPLTAMTTSSAKVSSKATGPTATKTTASTGTKSTSSSAALTSSTKPSGAGFGVQLSCGAVALIALSVLTLVF</sequence>
<dbReference type="Proteomes" id="UP000235371">
    <property type="component" value="Unassembled WGS sequence"/>
</dbReference>